<dbReference type="RefSeq" id="WP_207353128.1">
    <property type="nucleotide sequence ID" value="NZ_JAFMPY010000047.1"/>
</dbReference>
<reference evidence="2 3" key="1">
    <citation type="submission" date="2021-03" db="EMBL/GenBank/DDBJ databases">
        <title>Whole genome sequence of Jiella sp. MQZ13P-4.</title>
        <authorList>
            <person name="Tuo L."/>
        </authorList>
    </citation>
    <scope>NUCLEOTIDE SEQUENCE [LARGE SCALE GENOMIC DNA]</scope>
    <source>
        <strain evidence="2 3">MQZ13P-4</strain>
    </source>
</reference>
<name>A0ABS3J9Z8_9HYPH</name>
<sequence length="153" mass="17046">MSTVENLFYEDVEVGAVFRTADHTITEADIIDFARLTRDRHPLHCDADYARRAGFPGLIAHGLFGLSLMEGLKSELKLYEDTSIASLGWNAVRFVKPLLVGDVLHVEMAFTAKRPSRSRPAGVITEAVRLLDAQGEVKIDAEHISLIRMRPTQ</sequence>
<dbReference type="InterPro" id="IPR052342">
    <property type="entry name" value="MCH/BMMD"/>
</dbReference>
<dbReference type="InterPro" id="IPR002539">
    <property type="entry name" value="MaoC-like_dom"/>
</dbReference>
<evidence type="ECO:0000259" key="1">
    <source>
        <dbReference type="Pfam" id="PF01575"/>
    </source>
</evidence>
<accession>A0ABS3J9Z8</accession>
<dbReference type="Gene3D" id="3.10.129.10">
    <property type="entry name" value="Hotdog Thioesterase"/>
    <property type="match status" value="1"/>
</dbReference>
<comment type="caution">
    <text evidence="2">The sequence shown here is derived from an EMBL/GenBank/DDBJ whole genome shotgun (WGS) entry which is preliminary data.</text>
</comment>
<dbReference type="InterPro" id="IPR029069">
    <property type="entry name" value="HotDog_dom_sf"/>
</dbReference>
<keyword evidence="3" id="KW-1185">Reference proteome</keyword>
<proteinExistence type="predicted"/>
<dbReference type="PANTHER" id="PTHR43664">
    <property type="entry name" value="MONOAMINE OXIDASE-RELATED"/>
    <property type="match status" value="1"/>
</dbReference>
<evidence type="ECO:0000313" key="3">
    <source>
        <dbReference type="Proteomes" id="UP000664288"/>
    </source>
</evidence>
<dbReference type="Proteomes" id="UP000664288">
    <property type="component" value="Unassembled WGS sequence"/>
</dbReference>
<gene>
    <name evidence="2" type="ORF">J1C47_22870</name>
</gene>
<evidence type="ECO:0000313" key="2">
    <source>
        <dbReference type="EMBL" id="MBO0906501.1"/>
    </source>
</evidence>
<protein>
    <submittedName>
        <fullName evidence="2">MaoC family dehydratase N-terminal domain-containing protein</fullName>
    </submittedName>
</protein>
<organism evidence="2 3">
    <name type="scientific">Jiella sonneratiae</name>
    <dbReference type="NCBI Taxonomy" id="2816856"/>
    <lineage>
        <taxon>Bacteria</taxon>
        <taxon>Pseudomonadati</taxon>
        <taxon>Pseudomonadota</taxon>
        <taxon>Alphaproteobacteria</taxon>
        <taxon>Hyphomicrobiales</taxon>
        <taxon>Aurantimonadaceae</taxon>
        <taxon>Jiella</taxon>
    </lineage>
</organism>
<dbReference type="PANTHER" id="PTHR43664:SF1">
    <property type="entry name" value="BETA-METHYLMALYL-COA DEHYDRATASE"/>
    <property type="match status" value="1"/>
</dbReference>
<dbReference type="SUPFAM" id="SSF54637">
    <property type="entry name" value="Thioesterase/thiol ester dehydrase-isomerase"/>
    <property type="match status" value="1"/>
</dbReference>
<dbReference type="EMBL" id="JAFMPY010000047">
    <property type="protein sequence ID" value="MBO0906501.1"/>
    <property type="molecule type" value="Genomic_DNA"/>
</dbReference>
<feature type="domain" description="MaoC-like" evidence="1">
    <location>
        <begin position="14"/>
        <end position="124"/>
    </location>
</feature>
<dbReference type="Pfam" id="PF01575">
    <property type="entry name" value="MaoC_dehydratas"/>
    <property type="match status" value="1"/>
</dbReference>